<dbReference type="InterPro" id="IPR036397">
    <property type="entry name" value="RNaseH_sf"/>
</dbReference>
<dbReference type="Proteomes" id="UP000054544">
    <property type="component" value="Unassembled WGS sequence"/>
</dbReference>
<name>A0A0D9NM17_METAN</name>
<dbReference type="Gene3D" id="3.30.420.10">
    <property type="entry name" value="Ribonuclease H-like superfamily/Ribonuclease H"/>
    <property type="match status" value="1"/>
</dbReference>
<evidence type="ECO:0000313" key="3">
    <source>
        <dbReference type="EMBL" id="KJK73645.1"/>
    </source>
</evidence>
<dbReference type="Pfam" id="PF02171">
    <property type="entry name" value="Piwi"/>
    <property type="match status" value="1"/>
</dbReference>
<dbReference type="AlphaFoldDB" id="A0A0D9NM17"/>
<dbReference type="STRING" id="1291518.A0A0D9NM17"/>
<feature type="region of interest" description="Disordered" evidence="1">
    <location>
        <begin position="259"/>
        <end position="289"/>
    </location>
</feature>
<dbReference type="InterPro" id="IPR012337">
    <property type="entry name" value="RNaseH-like_sf"/>
</dbReference>
<evidence type="ECO:0000256" key="1">
    <source>
        <dbReference type="SAM" id="MobiDB-lite"/>
    </source>
</evidence>
<gene>
    <name evidence="3" type="ORF">H634G_11110</name>
</gene>
<dbReference type="InterPro" id="IPR046496">
    <property type="entry name" value="DUF6589"/>
</dbReference>
<dbReference type="InterPro" id="IPR003165">
    <property type="entry name" value="Piwi"/>
</dbReference>
<dbReference type="GO" id="GO:0003676">
    <property type="term" value="F:nucleic acid binding"/>
    <property type="evidence" value="ECO:0007669"/>
    <property type="project" value="InterPro"/>
</dbReference>
<reference evidence="4" key="1">
    <citation type="journal article" date="2014" name="BMC Genomics">
        <title>The genome sequence of the biocontrol fungus Metarhizium anisopliae and comparative genomics of Metarhizium species.</title>
        <authorList>
            <person name="Pattemore J.A."/>
            <person name="Hane J.K."/>
            <person name="Williams A.H."/>
            <person name="Wilson B.A."/>
            <person name="Stodart B.J."/>
            <person name="Ash G.J."/>
        </authorList>
    </citation>
    <scope>NUCLEOTIDE SEQUENCE [LARGE SCALE GENOMIC DNA]</scope>
    <source>
        <strain evidence="4">BRIP 53293</strain>
    </source>
</reference>
<protein>
    <recommendedName>
        <fullName evidence="2">Piwi domain-containing protein</fullName>
    </recommendedName>
</protein>
<feature type="domain" description="Piwi" evidence="2">
    <location>
        <begin position="47"/>
        <end position="376"/>
    </location>
</feature>
<proteinExistence type="predicted"/>
<dbReference type="EMBL" id="KE384792">
    <property type="protein sequence ID" value="KJK73645.1"/>
    <property type="molecule type" value="Genomic_DNA"/>
</dbReference>
<evidence type="ECO:0000259" key="2">
    <source>
        <dbReference type="PROSITE" id="PS50822"/>
    </source>
</evidence>
<sequence>MNEFHEALRKIGVNAAPPLLGQRVQLQHPDDPAIGSSLQRAAGALDLLFIILPEANVPLYKRIKTIADKDYGIHTICSVGFKLSKDRGRDQYMANVALKFNLKLGGINQTVENKNLGIVDQNKTMVVGIDVTHPSPGSSSNAPSVSAMVASVDKFLGQWPATLRIQRARQENVDDLTEMLKSRLNLWKTKGEHTALPENILIYRDGVSEGQYDMVLSQELPQLRRACEQVYPTVDTKNGLPRFTIIICGKRHKTRFYPTTEQDCDRSGNTKPGTVVDRGVFSNPQRQDPKVAKVEDALHPSTQKTLDLGSLKLTKGFPSRPGYGTKGTKVYAKSIPPPFQNIANIVEDLTHNMCYLFGRATKAVSLCPPAYYADLAYPSKAEGYDVLHVKSDIVKALIGSENSSSYATTQGSGGYGERPARRAKRLAEAIYGQPEVSEALREHPTSGAIGIVTVKALRKEMNALEEAGGMFCSYNADHQRDKSTQASIWRREEQLEGSRKLEDERIFDDMQFGRMFEQVQTRAPLLCGLLNGLMAPKKERNDRPPRDPSKFNHRAAVITSILCYSRASEGSNKFPRVFGAFLYSNGVKRRVLDLLHQLGLCEGYKGVHKHLETGTVRRYGQQLDACVEYDNFDYREGVKHQLISNHAEMRSVTTGKVFRGADIPPGGLRKSMLHREVPLTIEDLLYSPGAAIYDETAAEIDCYFIAEAIRTAYPSSVKHIFATSDISFPTMPTVELLEIRKTDSKTLGPILFNEGTLDGSYEVVDSIYKHQFQLDDMDFNDRLFLAFGDQKTSSLIRSMQAEQVDASSAYDRKDWLIGVAALFHLRMNFLWLMQKTHYGNMEQQDASTLHHNINFWGRKNIPADRAAFQVLEELVLHSFEARVVGLLYTRLEQRGVDTSEPCGVESAIEQMKAKGFMALVEDMRKSAFEPQAWRPPKDKYANNTVDEEFLNHARYLQQMSVYKTLKYSIKNGDIGLIDRVIGVCCFTSRELDNQITHSRCYF</sequence>
<dbReference type="SMART" id="SM00950">
    <property type="entry name" value="Piwi"/>
    <property type="match status" value="1"/>
</dbReference>
<keyword evidence="4" id="KW-1185">Reference proteome</keyword>
<dbReference type="PANTHER" id="PTHR22891">
    <property type="entry name" value="EUKARYOTIC TRANSLATION INITIATION FACTOR 2C"/>
    <property type="match status" value="1"/>
</dbReference>
<dbReference type="PROSITE" id="PS50822">
    <property type="entry name" value="PIWI"/>
    <property type="match status" value="1"/>
</dbReference>
<dbReference type="Gene3D" id="3.40.50.2300">
    <property type="match status" value="1"/>
</dbReference>
<accession>A0A0D9NM17</accession>
<organism evidence="3 4">
    <name type="scientific">Metarhizium anisopliae BRIP 53293</name>
    <dbReference type="NCBI Taxonomy" id="1291518"/>
    <lineage>
        <taxon>Eukaryota</taxon>
        <taxon>Fungi</taxon>
        <taxon>Dikarya</taxon>
        <taxon>Ascomycota</taxon>
        <taxon>Pezizomycotina</taxon>
        <taxon>Sordariomycetes</taxon>
        <taxon>Hypocreomycetidae</taxon>
        <taxon>Hypocreales</taxon>
        <taxon>Clavicipitaceae</taxon>
        <taxon>Metarhizium</taxon>
    </lineage>
</organism>
<evidence type="ECO:0000313" key="4">
    <source>
        <dbReference type="Proteomes" id="UP000054544"/>
    </source>
</evidence>
<dbReference type="Pfam" id="PF20231">
    <property type="entry name" value="DUF6589"/>
    <property type="match status" value="1"/>
</dbReference>
<dbReference type="SUPFAM" id="SSF53098">
    <property type="entry name" value="Ribonuclease H-like"/>
    <property type="match status" value="1"/>
</dbReference>